<evidence type="ECO:0000256" key="2">
    <source>
        <dbReference type="ARBA" id="ARBA00022741"/>
    </source>
</evidence>
<evidence type="ECO:0000256" key="3">
    <source>
        <dbReference type="ARBA" id="ARBA00022840"/>
    </source>
</evidence>
<dbReference type="PANTHER" id="PTHR24220">
    <property type="entry name" value="IMPORT ATP-BINDING PROTEIN"/>
    <property type="match status" value="1"/>
</dbReference>
<dbReference type="InterPro" id="IPR003439">
    <property type="entry name" value="ABC_transporter-like_ATP-bd"/>
</dbReference>
<keyword evidence="3 5" id="KW-0067">ATP-binding</keyword>
<name>A0ABP6RXU0_9PSEU</name>
<dbReference type="GO" id="GO:0005524">
    <property type="term" value="F:ATP binding"/>
    <property type="evidence" value="ECO:0007669"/>
    <property type="project" value="UniProtKB-KW"/>
</dbReference>
<gene>
    <name evidence="5" type="ORF">GCM10020366_53040</name>
</gene>
<dbReference type="Pfam" id="PF00005">
    <property type="entry name" value="ABC_tran"/>
    <property type="match status" value="1"/>
</dbReference>
<dbReference type="InterPro" id="IPR027417">
    <property type="entry name" value="P-loop_NTPase"/>
</dbReference>
<dbReference type="RefSeq" id="WP_344930156.1">
    <property type="nucleotide sequence ID" value="NZ_BAAAYK010000038.1"/>
</dbReference>
<comment type="caution">
    <text evidence="5">The sequence shown here is derived from an EMBL/GenBank/DDBJ whole genome shotgun (WGS) entry which is preliminary data.</text>
</comment>
<dbReference type="InterPro" id="IPR017911">
    <property type="entry name" value="MacB-like_ATP-bd"/>
</dbReference>
<organism evidence="5 6">
    <name type="scientific">Saccharopolyspora gregorii</name>
    <dbReference type="NCBI Taxonomy" id="33914"/>
    <lineage>
        <taxon>Bacteria</taxon>
        <taxon>Bacillati</taxon>
        <taxon>Actinomycetota</taxon>
        <taxon>Actinomycetes</taxon>
        <taxon>Pseudonocardiales</taxon>
        <taxon>Pseudonocardiaceae</taxon>
        <taxon>Saccharopolyspora</taxon>
    </lineage>
</organism>
<feature type="domain" description="ABC transporter" evidence="4">
    <location>
        <begin position="19"/>
        <end position="256"/>
    </location>
</feature>
<keyword evidence="2" id="KW-0547">Nucleotide-binding</keyword>
<dbReference type="EMBL" id="BAAAYK010000038">
    <property type="protein sequence ID" value="GAA3362975.1"/>
    <property type="molecule type" value="Genomic_DNA"/>
</dbReference>
<dbReference type="InterPro" id="IPR017871">
    <property type="entry name" value="ABC_transporter-like_CS"/>
</dbReference>
<dbReference type="PANTHER" id="PTHR24220:SF685">
    <property type="entry name" value="ABC TRANSPORTER RELATED"/>
    <property type="match status" value="1"/>
</dbReference>
<dbReference type="InterPro" id="IPR003593">
    <property type="entry name" value="AAA+_ATPase"/>
</dbReference>
<sequence>MNQHSRPADAARPGASYAVEAVDLVKTYGTGPAEVRALDGLSVRFPARSFTAVMGPSGSGKSTLLQCAAGLDTPTGGSALIGGVDLATLGDDELTRIRRERIGFVFQQYNLLPELTAEENIVLPVQLAGRRPERGAVRELAERLGLSGRLGHRPAEMSGGQQQRVALGRALLTRPEVIFADEPTGNLDTRSSGEILDLLRTSVRELGQTVVMVTHDPVAASYADGVVLVADGRLVDTLAKPDPARIAEAMRLLGEVR</sequence>
<dbReference type="Proteomes" id="UP001500483">
    <property type="component" value="Unassembled WGS sequence"/>
</dbReference>
<evidence type="ECO:0000313" key="5">
    <source>
        <dbReference type="EMBL" id="GAA3362975.1"/>
    </source>
</evidence>
<proteinExistence type="predicted"/>
<dbReference type="Gene3D" id="3.40.50.300">
    <property type="entry name" value="P-loop containing nucleotide triphosphate hydrolases"/>
    <property type="match status" value="1"/>
</dbReference>
<evidence type="ECO:0000256" key="1">
    <source>
        <dbReference type="ARBA" id="ARBA00022448"/>
    </source>
</evidence>
<keyword evidence="6" id="KW-1185">Reference proteome</keyword>
<dbReference type="SUPFAM" id="SSF52540">
    <property type="entry name" value="P-loop containing nucleoside triphosphate hydrolases"/>
    <property type="match status" value="1"/>
</dbReference>
<evidence type="ECO:0000259" key="4">
    <source>
        <dbReference type="PROSITE" id="PS50893"/>
    </source>
</evidence>
<keyword evidence="1" id="KW-0813">Transport</keyword>
<dbReference type="SMART" id="SM00382">
    <property type="entry name" value="AAA"/>
    <property type="match status" value="1"/>
</dbReference>
<protein>
    <submittedName>
        <fullName evidence="5">ABC transporter ATP-binding protein</fullName>
    </submittedName>
</protein>
<reference evidence="6" key="1">
    <citation type="journal article" date="2019" name="Int. J. Syst. Evol. Microbiol.">
        <title>The Global Catalogue of Microorganisms (GCM) 10K type strain sequencing project: providing services to taxonomists for standard genome sequencing and annotation.</title>
        <authorList>
            <consortium name="The Broad Institute Genomics Platform"/>
            <consortium name="The Broad Institute Genome Sequencing Center for Infectious Disease"/>
            <person name="Wu L."/>
            <person name="Ma J."/>
        </authorList>
    </citation>
    <scope>NUCLEOTIDE SEQUENCE [LARGE SCALE GENOMIC DNA]</scope>
    <source>
        <strain evidence="6">JCM 9687</strain>
    </source>
</reference>
<dbReference type="CDD" id="cd03255">
    <property type="entry name" value="ABC_MJ0796_LolCDE_FtsE"/>
    <property type="match status" value="1"/>
</dbReference>
<accession>A0ABP6RXU0</accession>
<dbReference type="PROSITE" id="PS00211">
    <property type="entry name" value="ABC_TRANSPORTER_1"/>
    <property type="match status" value="1"/>
</dbReference>
<dbReference type="PROSITE" id="PS50893">
    <property type="entry name" value="ABC_TRANSPORTER_2"/>
    <property type="match status" value="1"/>
</dbReference>
<dbReference type="InterPro" id="IPR015854">
    <property type="entry name" value="ABC_transpr_LolD-like"/>
</dbReference>
<evidence type="ECO:0000313" key="6">
    <source>
        <dbReference type="Proteomes" id="UP001500483"/>
    </source>
</evidence>